<dbReference type="InterPro" id="IPR001506">
    <property type="entry name" value="Peptidase_M12A"/>
</dbReference>
<protein>
    <recommendedName>
        <fullName evidence="3">Peptidase M12A domain-containing protein</fullName>
    </recommendedName>
</protein>
<reference evidence="5" key="1">
    <citation type="journal article" date="2014" name="Nat. Genet.">
        <title>Genome of the human hookworm Necator americanus.</title>
        <authorList>
            <person name="Tang Y.T."/>
            <person name="Gao X."/>
            <person name="Rosa B.A."/>
            <person name="Abubucker S."/>
            <person name="Hallsworth-Pepin K."/>
            <person name="Martin J."/>
            <person name="Tyagi R."/>
            <person name="Heizer E."/>
            <person name="Zhang X."/>
            <person name="Bhonagiri-Palsikar V."/>
            <person name="Minx P."/>
            <person name="Warren W.C."/>
            <person name="Wang Q."/>
            <person name="Zhan B."/>
            <person name="Hotez P.J."/>
            <person name="Sternberg P.W."/>
            <person name="Dougall A."/>
            <person name="Gaze S.T."/>
            <person name="Mulvenna J."/>
            <person name="Sotillo J."/>
            <person name="Ranganathan S."/>
            <person name="Rabelo E.M."/>
            <person name="Wilson R.K."/>
            <person name="Felgner P.L."/>
            <person name="Bethony J."/>
            <person name="Hawdon J.M."/>
            <person name="Gasser R.B."/>
            <person name="Loukas A."/>
            <person name="Mitreva M."/>
        </authorList>
    </citation>
    <scope>NUCLEOTIDE SEQUENCE [LARGE SCALE GENOMIC DNA]</scope>
</reference>
<dbReference type="InterPro" id="IPR024079">
    <property type="entry name" value="MetalloPept_cat_dom_sf"/>
</dbReference>
<dbReference type="AlphaFoldDB" id="W2TW82"/>
<evidence type="ECO:0000259" key="3">
    <source>
        <dbReference type="PROSITE" id="PS51864"/>
    </source>
</evidence>
<dbReference type="SUPFAM" id="SSF55486">
    <property type="entry name" value="Metalloproteases ('zincins'), catalytic domain"/>
    <property type="match status" value="1"/>
</dbReference>
<proteinExistence type="predicted"/>
<dbReference type="GO" id="GO:0004222">
    <property type="term" value="F:metalloendopeptidase activity"/>
    <property type="evidence" value="ECO:0007669"/>
    <property type="project" value="InterPro"/>
</dbReference>
<accession>W2TW82</accession>
<dbReference type="PROSITE" id="PS51864">
    <property type="entry name" value="ASTACIN"/>
    <property type="match status" value="1"/>
</dbReference>
<dbReference type="OrthoDB" id="5848243at2759"/>
<evidence type="ECO:0000313" key="5">
    <source>
        <dbReference type="Proteomes" id="UP000053676"/>
    </source>
</evidence>
<sequence>MQRDTKDIDTLGIPYDLGSVMHYGSTAFSADQTSKTLVTSPDMLQLIQTCFFENHRLDSAIRNRNQKRFRVNPRENKLDRINKLQNKS</sequence>
<evidence type="ECO:0000256" key="1">
    <source>
        <dbReference type="PROSITE-ProRule" id="PRU01211"/>
    </source>
</evidence>
<dbReference type="Proteomes" id="UP000053676">
    <property type="component" value="Unassembled WGS sequence"/>
</dbReference>
<feature type="compositionally biased region" description="Basic and acidic residues" evidence="2">
    <location>
        <begin position="72"/>
        <end position="82"/>
    </location>
</feature>
<feature type="region of interest" description="Disordered" evidence="2">
    <location>
        <begin position="68"/>
        <end position="88"/>
    </location>
</feature>
<dbReference type="Gene3D" id="3.40.390.10">
    <property type="entry name" value="Collagenase (Catalytic Domain)"/>
    <property type="match status" value="1"/>
</dbReference>
<dbReference type="KEGG" id="nai:NECAME_16822"/>
<feature type="domain" description="Peptidase M12A" evidence="3">
    <location>
        <begin position="1"/>
        <end position="88"/>
    </location>
</feature>
<comment type="caution">
    <text evidence="1">Lacks conserved residue(s) required for the propagation of feature annotation.</text>
</comment>
<keyword evidence="5" id="KW-1185">Reference proteome</keyword>
<evidence type="ECO:0000313" key="4">
    <source>
        <dbReference type="EMBL" id="ETN85316.1"/>
    </source>
</evidence>
<name>W2TW82_NECAM</name>
<dbReference type="Pfam" id="PF01400">
    <property type="entry name" value="Astacin"/>
    <property type="match status" value="1"/>
</dbReference>
<evidence type="ECO:0000256" key="2">
    <source>
        <dbReference type="SAM" id="MobiDB-lite"/>
    </source>
</evidence>
<dbReference type="EMBL" id="KI657759">
    <property type="protein sequence ID" value="ETN85316.1"/>
    <property type="molecule type" value="Genomic_DNA"/>
</dbReference>
<dbReference type="GO" id="GO:0006508">
    <property type="term" value="P:proteolysis"/>
    <property type="evidence" value="ECO:0007669"/>
    <property type="project" value="InterPro"/>
</dbReference>
<gene>
    <name evidence="4" type="ORF">NECAME_16822</name>
</gene>
<organism evidence="4 5">
    <name type="scientific">Necator americanus</name>
    <name type="common">Human hookworm</name>
    <dbReference type="NCBI Taxonomy" id="51031"/>
    <lineage>
        <taxon>Eukaryota</taxon>
        <taxon>Metazoa</taxon>
        <taxon>Ecdysozoa</taxon>
        <taxon>Nematoda</taxon>
        <taxon>Chromadorea</taxon>
        <taxon>Rhabditida</taxon>
        <taxon>Rhabditina</taxon>
        <taxon>Rhabditomorpha</taxon>
        <taxon>Strongyloidea</taxon>
        <taxon>Ancylostomatidae</taxon>
        <taxon>Bunostominae</taxon>
        <taxon>Necator</taxon>
    </lineage>
</organism>